<name>A0A6I3Q865_9FIRM</name>
<dbReference type="SUPFAM" id="SSF51735">
    <property type="entry name" value="NAD(P)-binding Rossmann-fold domains"/>
    <property type="match status" value="1"/>
</dbReference>
<dbReference type="AlphaFoldDB" id="A0A6I3Q865"/>
<protein>
    <submittedName>
        <fullName evidence="1">Gfo/Idh/MocA family oxidoreductase</fullName>
    </submittedName>
</protein>
<dbReference type="Proteomes" id="UP000449193">
    <property type="component" value="Unassembled WGS sequence"/>
</dbReference>
<comment type="caution">
    <text evidence="1">The sequence shown here is derived from an EMBL/GenBank/DDBJ whole genome shotgun (WGS) entry which is preliminary data.</text>
</comment>
<organism evidence="1 2">
    <name type="scientific">Ruthenibacterium lactatiformans</name>
    <dbReference type="NCBI Taxonomy" id="1550024"/>
    <lineage>
        <taxon>Bacteria</taxon>
        <taxon>Bacillati</taxon>
        <taxon>Bacillota</taxon>
        <taxon>Clostridia</taxon>
        <taxon>Eubacteriales</taxon>
        <taxon>Oscillospiraceae</taxon>
        <taxon>Ruthenibacterium</taxon>
    </lineage>
</organism>
<accession>A0A6I3Q865</accession>
<evidence type="ECO:0000313" key="2">
    <source>
        <dbReference type="Proteomes" id="UP000449193"/>
    </source>
</evidence>
<dbReference type="InterPro" id="IPR036291">
    <property type="entry name" value="NAD(P)-bd_dom_sf"/>
</dbReference>
<reference evidence="1 2" key="1">
    <citation type="journal article" date="2019" name="Nat. Med.">
        <title>A library of human gut bacterial isolates paired with longitudinal multiomics data enables mechanistic microbiome research.</title>
        <authorList>
            <person name="Poyet M."/>
            <person name="Groussin M."/>
            <person name="Gibbons S.M."/>
            <person name="Avila-Pacheco J."/>
            <person name="Jiang X."/>
            <person name="Kearney S.M."/>
            <person name="Perrotta A.R."/>
            <person name="Berdy B."/>
            <person name="Zhao S."/>
            <person name="Lieberman T.D."/>
            <person name="Swanson P.K."/>
            <person name="Smith M."/>
            <person name="Roesemann S."/>
            <person name="Alexander J.E."/>
            <person name="Rich S.A."/>
            <person name="Livny J."/>
            <person name="Vlamakis H."/>
            <person name="Clish C."/>
            <person name="Bullock K."/>
            <person name="Deik A."/>
            <person name="Scott J."/>
            <person name="Pierce K.A."/>
            <person name="Xavier R.J."/>
            <person name="Alm E.J."/>
        </authorList>
    </citation>
    <scope>NUCLEOTIDE SEQUENCE [LARGE SCALE GENOMIC DNA]</scope>
    <source>
        <strain evidence="1 2">BIOML-A7</strain>
    </source>
</reference>
<feature type="non-terminal residue" evidence="1">
    <location>
        <position position="56"/>
    </location>
</feature>
<dbReference type="EMBL" id="WMZR01000007">
    <property type="protein sequence ID" value="MTS51383.1"/>
    <property type="molecule type" value="Genomic_DNA"/>
</dbReference>
<gene>
    <name evidence="1" type="ORF">GMD52_07495</name>
</gene>
<proteinExistence type="predicted"/>
<sequence length="56" mass="6123">MAKQITAIIVGAGHRALLYSTYALENPQALKIVGVADPDPIRRRKTAEMHGFGEDM</sequence>
<dbReference type="Gene3D" id="3.40.50.720">
    <property type="entry name" value="NAD(P)-binding Rossmann-like Domain"/>
    <property type="match status" value="1"/>
</dbReference>
<evidence type="ECO:0000313" key="1">
    <source>
        <dbReference type="EMBL" id="MTS51383.1"/>
    </source>
</evidence>